<proteinExistence type="predicted"/>
<reference evidence="1" key="1">
    <citation type="submission" date="2018-02" db="EMBL/GenBank/DDBJ databases">
        <title>Rhizophora mucronata_Transcriptome.</title>
        <authorList>
            <person name="Meera S.P."/>
            <person name="Sreeshan A."/>
            <person name="Augustine A."/>
        </authorList>
    </citation>
    <scope>NUCLEOTIDE SEQUENCE</scope>
    <source>
        <tissue evidence="1">Leaf</tissue>
    </source>
</reference>
<evidence type="ECO:0000313" key="1">
    <source>
        <dbReference type="EMBL" id="MBX50952.1"/>
    </source>
</evidence>
<sequence length="29" mass="3449">MGKSDLMKQHLLIPWKKLKTKDNSQVLHM</sequence>
<organism evidence="1">
    <name type="scientific">Rhizophora mucronata</name>
    <name type="common">Asiatic mangrove</name>
    <dbReference type="NCBI Taxonomy" id="61149"/>
    <lineage>
        <taxon>Eukaryota</taxon>
        <taxon>Viridiplantae</taxon>
        <taxon>Streptophyta</taxon>
        <taxon>Embryophyta</taxon>
        <taxon>Tracheophyta</taxon>
        <taxon>Spermatophyta</taxon>
        <taxon>Magnoliopsida</taxon>
        <taxon>eudicotyledons</taxon>
        <taxon>Gunneridae</taxon>
        <taxon>Pentapetalae</taxon>
        <taxon>rosids</taxon>
        <taxon>fabids</taxon>
        <taxon>Malpighiales</taxon>
        <taxon>Rhizophoraceae</taxon>
        <taxon>Rhizophora</taxon>
    </lineage>
</organism>
<protein>
    <submittedName>
        <fullName evidence="1">Uncharacterized protein</fullName>
    </submittedName>
</protein>
<name>A0A2P2P8B1_RHIMU</name>
<dbReference type="AlphaFoldDB" id="A0A2P2P8B1"/>
<accession>A0A2P2P8B1</accession>
<dbReference type="EMBL" id="GGEC01070468">
    <property type="protein sequence ID" value="MBX50952.1"/>
    <property type="molecule type" value="Transcribed_RNA"/>
</dbReference>